<dbReference type="GO" id="GO:0005829">
    <property type="term" value="C:cytosol"/>
    <property type="evidence" value="ECO:0007669"/>
    <property type="project" value="TreeGrafter"/>
</dbReference>
<dbReference type="InterPro" id="IPR014030">
    <property type="entry name" value="Ketoacyl_synth_N"/>
</dbReference>
<dbReference type="Pfam" id="PF02801">
    <property type="entry name" value="Ketoacyl-synt_C"/>
    <property type="match status" value="1"/>
</dbReference>
<evidence type="ECO:0000256" key="1">
    <source>
        <dbReference type="ARBA" id="ARBA00005194"/>
    </source>
</evidence>
<dbReference type="PANTHER" id="PTHR11712">
    <property type="entry name" value="POLYKETIDE SYNTHASE-RELATED"/>
    <property type="match status" value="1"/>
</dbReference>
<comment type="caution">
    <text evidence="6">The sequence shown here is derived from an EMBL/GenBank/DDBJ whole genome shotgun (WGS) entry which is preliminary data.</text>
</comment>
<dbReference type="InterPro" id="IPR020841">
    <property type="entry name" value="PKS_Beta-ketoAc_synthase_dom"/>
</dbReference>
<dbReference type="OrthoDB" id="9808669at2"/>
<reference evidence="6 7" key="1">
    <citation type="submission" date="2015-09" db="EMBL/GenBank/DDBJ databases">
        <title>Draft Genome Sequence of Pseudoalteromonas lipolytica UCD-48B.</title>
        <authorList>
            <person name="Krusor M."/>
            <person name="Coil D.A."/>
            <person name="Lang J.M."/>
            <person name="Eisen J.A."/>
            <person name="Alexiev A."/>
        </authorList>
    </citation>
    <scope>NUCLEOTIDE SEQUENCE [LARGE SCALE GENOMIC DNA]</scope>
    <source>
        <strain evidence="6 7">UCD-48B</strain>
    </source>
</reference>
<dbReference type="GO" id="GO:0004315">
    <property type="term" value="F:3-oxoacyl-[acyl-carrier-protein] synthase activity"/>
    <property type="evidence" value="ECO:0007669"/>
    <property type="project" value="InterPro"/>
</dbReference>
<dbReference type="InterPro" id="IPR016039">
    <property type="entry name" value="Thiolase-like"/>
</dbReference>
<dbReference type="SUPFAM" id="SSF53901">
    <property type="entry name" value="Thiolase-like"/>
    <property type="match status" value="1"/>
</dbReference>
<dbReference type="InterPro" id="IPR014031">
    <property type="entry name" value="Ketoacyl_synth_C"/>
</dbReference>
<name>A0A0P7DUD7_9GAMM</name>
<gene>
    <name evidence="6" type="ORF">AOG27_18855</name>
</gene>
<dbReference type="CDD" id="cd00834">
    <property type="entry name" value="KAS_I_II"/>
    <property type="match status" value="1"/>
</dbReference>
<dbReference type="SMART" id="SM00825">
    <property type="entry name" value="PKS_KS"/>
    <property type="match status" value="1"/>
</dbReference>
<dbReference type="Proteomes" id="UP000050378">
    <property type="component" value="Unassembled WGS sequence"/>
</dbReference>
<sequence>MPFWLNDLGIVSALGVGHQQTMQSISLQPKQTLTEVTSLAFEQRPTFVGLVDELPLTASMRFYQLIDLALGQIANTLANIDIPSSRIAVVIGTSTAAIQEGERGRKAHAAKGKWPEEFDYYDQALVAPANYIAKKLAAKGPSYSISTACSSSAKALISARALLSADLADVVICGGVDSLCQLTINGFDSLSSISDEICKPFSGDRAGINIGEAAALFIMSKEQHTKQSIAFLGGGESSDAHHISAPIADGSGAIAAMTMALQDANLTPSDIDYINAHGTATPQNDAMESLAISEVFGKNTKVSSSKHLTGHTLGAAGALEAGLCWLYLAYPEFNQLVCNQVIKDDSLAEIGLITQPEKAVINTCLSNSFAFGGNNVSVVLGHLNESL</sequence>
<dbReference type="Pfam" id="PF00109">
    <property type="entry name" value="ketoacyl-synt"/>
    <property type="match status" value="1"/>
</dbReference>
<accession>A0A0P7DUD7</accession>
<dbReference type="AlphaFoldDB" id="A0A0P7DUD7"/>
<dbReference type="STRING" id="570156.AOG27_18855"/>
<evidence type="ECO:0000259" key="5">
    <source>
        <dbReference type="PROSITE" id="PS52004"/>
    </source>
</evidence>
<evidence type="ECO:0000313" key="6">
    <source>
        <dbReference type="EMBL" id="KPM80765.1"/>
    </source>
</evidence>
<organism evidence="6 7">
    <name type="scientific">Pseudoalteromonas lipolytica</name>
    <dbReference type="NCBI Taxonomy" id="570156"/>
    <lineage>
        <taxon>Bacteria</taxon>
        <taxon>Pseudomonadati</taxon>
        <taxon>Pseudomonadota</taxon>
        <taxon>Gammaproteobacteria</taxon>
        <taxon>Alteromonadales</taxon>
        <taxon>Pseudoalteromonadaceae</taxon>
        <taxon>Pseudoalteromonas</taxon>
    </lineage>
</organism>
<dbReference type="UniPathway" id="UPA00094"/>
<keyword evidence="3 4" id="KW-0808">Transferase</keyword>
<feature type="domain" description="Ketosynthase family 3 (KS3)" evidence="5">
    <location>
        <begin position="1"/>
        <end position="382"/>
    </location>
</feature>
<dbReference type="PANTHER" id="PTHR11712:SF320">
    <property type="entry name" value="BETA-KETOACYL SYNTHASE"/>
    <property type="match status" value="1"/>
</dbReference>
<dbReference type="PROSITE" id="PS52004">
    <property type="entry name" value="KS3_2"/>
    <property type="match status" value="1"/>
</dbReference>
<dbReference type="Gene3D" id="3.40.47.10">
    <property type="match status" value="1"/>
</dbReference>
<evidence type="ECO:0000256" key="3">
    <source>
        <dbReference type="ARBA" id="ARBA00022679"/>
    </source>
</evidence>
<evidence type="ECO:0000313" key="7">
    <source>
        <dbReference type="Proteomes" id="UP000050378"/>
    </source>
</evidence>
<evidence type="ECO:0000256" key="4">
    <source>
        <dbReference type="RuleBase" id="RU003694"/>
    </source>
</evidence>
<protein>
    <submittedName>
        <fullName evidence="6">3-oxoacyl-ACP synthase</fullName>
    </submittedName>
</protein>
<dbReference type="NCBIfam" id="NF006618">
    <property type="entry name" value="PRK09185.1"/>
    <property type="match status" value="1"/>
</dbReference>
<dbReference type="InterPro" id="IPR018201">
    <property type="entry name" value="Ketoacyl_synth_AS"/>
</dbReference>
<proteinExistence type="inferred from homology"/>
<dbReference type="RefSeq" id="WP_054554543.1">
    <property type="nucleotide sequence ID" value="NZ_LJTC01000015.1"/>
</dbReference>
<evidence type="ECO:0000256" key="2">
    <source>
        <dbReference type="ARBA" id="ARBA00008467"/>
    </source>
</evidence>
<dbReference type="PROSITE" id="PS00606">
    <property type="entry name" value="KS3_1"/>
    <property type="match status" value="1"/>
</dbReference>
<comment type="pathway">
    <text evidence="1">Lipid metabolism; fatty acid biosynthesis.</text>
</comment>
<dbReference type="PATRIC" id="fig|570156.3.peg.1696"/>
<dbReference type="GO" id="GO:0006633">
    <property type="term" value="P:fatty acid biosynthetic process"/>
    <property type="evidence" value="ECO:0007669"/>
    <property type="project" value="UniProtKB-UniPathway"/>
</dbReference>
<dbReference type="InterPro" id="IPR000794">
    <property type="entry name" value="Beta-ketoacyl_synthase"/>
</dbReference>
<dbReference type="EMBL" id="LJTC01000015">
    <property type="protein sequence ID" value="KPM80765.1"/>
    <property type="molecule type" value="Genomic_DNA"/>
</dbReference>
<comment type="similarity">
    <text evidence="2 4">Belongs to the thiolase-like superfamily. Beta-ketoacyl-ACP synthases family.</text>
</comment>